<accession>A0A3E1NRN8</accession>
<comment type="caution">
    <text evidence="1">The sequence shown here is derived from an EMBL/GenBank/DDBJ whole genome shotgun (WGS) entry which is preliminary data.</text>
</comment>
<sequence length="234" mass="27328">MATLLPYAQTRVSDHNDIGWFTTTITPRITSKLSGHIEYQWRRDNIVTDWQQSLLRIGLNYKIHPQVTLHAGYGWIVTFPYSEHQLSAVPRSFGERRIYEQVVVNSTVGKASLSHRFRLEQRWLAKYNSLEAHQPDTYTYLNRIRYMPRLDVPLNKHLFAALYDELFIGFGKNLGENVFDQNRLGILMGYKFNNNIRIEAGFLNQIVQLSREIDGKNAFQYNSGVIVNTHFNLF</sequence>
<keyword evidence="2" id="KW-1185">Reference proteome</keyword>
<dbReference type="OrthoDB" id="1118734at2"/>
<organism evidence="1 2">
    <name type="scientific">Deminuibacter soli</name>
    <dbReference type="NCBI Taxonomy" id="2291815"/>
    <lineage>
        <taxon>Bacteria</taxon>
        <taxon>Pseudomonadati</taxon>
        <taxon>Bacteroidota</taxon>
        <taxon>Chitinophagia</taxon>
        <taxon>Chitinophagales</taxon>
        <taxon>Chitinophagaceae</taxon>
        <taxon>Deminuibacter</taxon>
    </lineage>
</organism>
<dbReference type="InterPro" id="IPR019619">
    <property type="entry name" value="DUF2490"/>
</dbReference>
<evidence type="ECO:0000313" key="2">
    <source>
        <dbReference type="Proteomes" id="UP000261284"/>
    </source>
</evidence>
<evidence type="ECO:0000313" key="1">
    <source>
        <dbReference type="EMBL" id="RFM30572.1"/>
    </source>
</evidence>
<gene>
    <name evidence="1" type="ORF">DXN05_06355</name>
</gene>
<dbReference type="AlphaFoldDB" id="A0A3E1NRN8"/>
<dbReference type="Pfam" id="PF10677">
    <property type="entry name" value="DUF2490"/>
    <property type="match status" value="1"/>
</dbReference>
<reference evidence="1 2" key="1">
    <citation type="submission" date="2018-08" db="EMBL/GenBank/DDBJ databases">
        <title>Chitinophagaceae sp. K23C18032701, a novel bacterium isolated from forest soil.</title>
        <authorList>
            <person name="Wang C."/>
        </authorList>
    </citation>
    <scope>NUCLEOTIDE SEQUENCE [LARGE SCALE GENOMIC DNA]</scope>
    <source>
        <strain evidence="1 2">K23C18032701</strain>
    </source>
</reference>
<dbReference type="EMBL" id="QTJU01000001">
    <property type="protein sequence ID" value="RFM30572.1"/>
    <property type="molecule type" value="Genomic_DNA"/>
</dbReference>
<name>A0A3E1NRN8_9BACT</name>
<dbReference type="Proteomes" id="UP000261284">
    <property type="component" value="Unassembled WGS sequence"/>
</dbReference>
<proteinExistence type="predicted"/>
<protein>
    <submittedName>
        <fullName evidence="1">DUF2490 domain-containing protein</fullName>
    </submittedName>
</protein>